<evidence type="ECO:0000256" key="6">
    <source>
        <dbReference type="ARBA" id="ARBA00023211"/>
    </source>
</evidence>
<name>A0A3A8ESE8_9GAMM</name>
<keyword evidence="5" id="KW-0460">Magnesium</keyword>
<dbReference type="InterPro" id="IPR045121">
    <property type="entry name" value="CoAse"/>
</dbReference>
<dbReference type="GO" id="GO:0010945">
    <property type="term" value="F:coenzyme A diphosphatase activity"/>
    <property type="evidence" value="ECO:0007669"/>
    <property type="project" value="InterPro"/>
</dbReference>
<dbReference type="InterPro" id="IPR015797">
    <property type="entry name" value="NUDIX_hydrolase-like_dom_sf"/>
</dbReference>
<evidence type="ECO:0000313" key="8">
    <source>
        <dbReference type="EMBL" id="RKG36396.1"/>
    </source>
</evidence>
<evidence type="ECO:0000259" key="7">
    <source>
        <dbReference type="PROSITE" id="PS51462"/>
    </source>
</evidence>
<dbReference type="PANTHER" id="PTHR12992:SF11">
    <property type="entry name" value="MITOCHONDRIAL COENZYME A DIPHOSPHATASE NUDT8"/>
    <property type="match status" value="1"/>
</dbReference>
<reference evidence="8 9" key="1">
    <citation type="submission" date="2018-09" db="EMBL/GenBank/DDBJ databases">
        <title>The draft genome of Acinetobacter spp. strains.</title>
        <authorList>
            <person name="Qin J."/>
            <person name="Feng Y."/>
            <person name="Zong Z."/>
        </authorList>
    </citation>
    <scope>NUCLEOTIDE SEQUENCE [LARGE SCALE GENOMIC DNA]</scope>
    <source>
        <strain evidence="8 9">WCHAc060115</strain>
    </source>
</reference>
<feature type="domain" description="Nudix hydrolase" evidence="7">
    <location>
        <begin position="22"/>
        <end position="154"/>
    </location>
</feature>
<evidence type="ECO:0000256" key="4">
    <source>
        <dbReference type="ARBA" id="ARBA00022801"/>
    </source>
</evidence>
<dbReference type="AlphaFoldDB" id="A0A3A8ESE8"/>
<dbReference type="Pfam" id="PF00293">
    <property type="entry name" value="NUDIX"/>
    <property type="match status" value="1"/>
</dbReference>
<sequence length="209" mass="23761">MLDQELTQVLQNRLRFGKRTHPANAAVLVAITQEKDPKILLTRRSAYLSNHAGEVSFPGGKRDPNDTSNIVVALREAWEETALNPFDVQLIGDLPMERAKSGMTVKPVVGLIPPDTNLIAQPTEIDRIFYAPIRKMMEAQPIPYEVRLAHQSVYFPSLRIENEVIWGLTARILISLFKYGLDYQKNWPFLLNPPTFSTKIFNKNGFKDD</sequence>
<dbReference type="CDD" id="cd03426">
    <property type="entry name" value="NUDIX_CoAse_Nudt7"/>
    <property type="match status" value="1"/>
</dbReference>
<dbReference type="SUPFAM" id="SSF55811">
    <property type="entry name" value="Nudix"/>
    <property type="match status" value="1"/>
</dbReference>
<keyword evidence="3" id="KW-0479">Metal-binding</keyword>
<evidence type="ECO:0000313" key="9">
    <source>
        <dbReference type="Proteomes" id="UP000280405"/>
    </source>
</evidence>
<dbReference type="PANTHER" id="PTHR12992">
    <property type="entry name" value="NUDIX HYDROLASE"/>
    <property type="match status" value="1"/>
</dbReference>
<protein>
    <submittedName>
        <fullName evidence="8">CoA pyrophosphatase</fullName>
    </submittedName>
</protein>
<accession>A0A3A8ESE8</accession>
<proteinExistence type="predicted"/>
<comment type="caution">
    <text evidence="8">The sequence shown here is derived from an EMBL/GenBank/DDBJ whole genome shotgun (WGS) entry which is preliminary data.</text>
</comment>
<gene>
    <name evidence="8" type="ORF">D7V20_15225</name>
</gene>
<evidence type="ECO:0000256" key="3">
    <source>
        <dbReference type="ARBA" id="ARBA00022723"/>
    </source>
</evidence>
<comment type="cofactor">
    <cofactor evidence="1">
        <name>Mn(2+)</name>
        <dbReference type="ChEBI" id="CHEBI:29035"/>
    </cofactor>
</comment>
<keyword evidence="6" id="KW-0464">Manganese</keyword>
<evidence type="ECO:0000256" key="1">
    <source>
        <dbReference type="ARBA" id="ARBA00001936"/>
    </source>
</evidence>
<dbReference type="NCBIfam" id="NF007980">
    <property type="entry name" value="PRK10707.1"/>
    <property type="match status" value="1"/>
</dbReference>
<evidence type="ECO:0000256" key="5">
    <source>
        <dbReference type="ARBA" id="ARBA00022842"/>
    </source>
</evidence>
<evidence type="ECO:0000256" key="2">
    <source>
        <dbReference type="ARBA" id="ARBA00001946"/>
    </source>
</evidence>
<dbReference type="PROSITE" id="PS51462">
    <property type="entry name" value="NUDIX"/>
    <property type="match status" value="1"/>
</dbReference>
<keyword evidence="9" id="KW-1185">Reference proteome</keyword>
<dbReference type="RefSeq" id="WP_120384983.1">
    <property type="nucleotide sequence ID" value="NZ_RAXT01000047.1"/>
</dbReference>
<dbReference type="OrthoDB" id="9802805at2"/>
<comment type="cofactor">
    <cofactor evidence="2">
        <name>Mg(2+)</name>
        <dbReference type="ChEBI" id="CHEBI:18420"/>
    </cofactor>
</comment>
<organism evidence="8 9">
    <name type="scientific">Acinetobacter rongchengensis</name>
    <dbReference type="NCBI Taxonomy" id="2419601"/>
    <lineage>
        <taxon>Bacteria</taxon>
        <taxon>Pseudomonadati</taxon>
        <taxon>Pseudomonadota</taxon>
        <taxon>Gammaproteobacteria</taxon>
        <taxon>Moraxellales</taxon>
        <taxon>Moraxellaceae</taxon>
        <taxon>Acinetobacter</taxon>
    </lineage>
</organism>
<dbReference type="EMBL" id="RAXT01000047">
    <property type="protein sequence ID" value="RKG36396.1"/>
    <property type="molecule type" value="Genomic_DNA"/>
</dbReference>
<dbReference type="GO" id="GO:0046872">
    <property type="term" value="F:metal ion binding"/>
    <property type="evidence" value="ECO:0007669"/>
    <property type="project" value="UniProtKB-KW"/>
</dbReference>
<keyword evidence="4" id="KW-0378">Hydrolase</keyword>
<dbReference type="InterPro" id="IPR000086">
    <property type="entry name" value="NUDIX_hydrolase_dom"/>
</dbReference>
<dbReference type="Gene3D" id="3.90.79.10">
    <property type="entry name" value="Nucleoside Triphosphate Pyrophosphohydrolase"/>
    <property type="match status" value="1"/>
</dbReference>
<dbReference type="Proteomes" id="UP000280405">
    <property type="component" value="Unassembled WGS sequence"/>
</dbReference>